<evidence type="ECO:0000259" key="1">
    <source>
        <dbReference type="Pfam" id="PF21074"/>
    </source>
</evidence>
<evidence type="ECO:0000313" key="2">
    <source>
        <dbReference type="EMBL" id="ACM49219.1"/>
    </source>
</evidence>
<keyword evidence="3" id="KW-1185">Reference proteome</keyword>
<name>B9KIA7_ANAMF</name>
<dbReference type="eggNOG" id="COG2902">
    <property type="taxonomic scope" value="Bacteria"/>
</dbReference>
<dbReference type="GO" id="GO:0004069">
    <property type="term" value="F:L-aspartate:2-oxoglutarate aminotransferase activity"/>
    <property type="evidence" value="ECO:0007669"/>
    <property type="project" value="InterPro"/>
</dbReference>
<dbReference type="InterPro" id="IPR007780">
    <property type="entry name" value="NAD_Glu_DH_bac"/>
</dbReference>
<dbReference type="PANTHER" id="PTHR43403:SF1">
    <property type="entry name" value="NAD-SPECIFIC GLUTAMATE DEHYDROGENASE"/>
    <property type="match status" value="1"/>
</dbReference>
<protein>
    <recommendedName>
        <fullName evidence="1">NAD-specific glutamate dehydrogenase C-terminal domain-containing protein</fullName>
    </recommendedName>
</protein>
<proteinExistence type="predicted"/>
<dbReference type="GO" id="GO:0006538">
    <property type="term" value="P:L-glutamate catabolic process"/>
    <property type="evidence" value="ECO:0007669"/>
    <property type="project" value="InterPro"/>
</dbReference>
<organism evidence="2 3">
    <name type="scientific">Anaplasma marginale (strain Florida)</name>
    <dbReference type="NCBI Taxonomy" id="320483"/>
    <lineage>
        <taxon>Bacteria</taxon>
        <taxon>Pseudomonadati</taxon>
        <taxon>Pseudomonadota</taxon>
        <taxon>Alphaproteobacteria</taxon>
        <taxon>Rickettsiales</taxon>
        <taxon>Anaplasmataceae</taxon>
        <taxon>Anaplasma</taxon>
    </lineage>
</organism>
<dbReference type="GO" id="GO:0004352">
    <property type="term" value="F:glutamate dehydrogenase (NAD+) activity"/>
    <property type="evidence" value="ECO:0007669"/>
    <property type="project" value="InterPro"/>
</dbReference>
<dbReference type="KEGG" id="amf:AMF_351"/>
<dbReference type="Pfam" id="PF21074">
    <property type="entry name" value="GDH_C"/>
    <property type="match status" value="1"/>
</dbReference>
<gene>
    <name evidence="2" type="ordered locus">AMF_351</name>
</gene>
<dbReference type="AlphaFoldDB" id="B9KIA7"/>
<dbReference type="PANTHER" id="PTHR43403">
    <property type="entry name" value="NAD-SPECIFIC GLUTAMATE DEHYDROGENASE"/>
    <property type="match status" value="1"/>
</dbReference>
<sequence>MDPKIAQRIGGLRFSVFAMDIIHLAESTGADIVAVGKVYFKLRSVLSFSRIRELAMQVDAASPYWQRVAVRNLLDDLSDYQSIITGNIVKRMILEKVDMQKCVDGVVQEHVDSWCTQYKSQLDGYYRFLEDINSTQLDLSRLVLIIRALSVFTAEKDHHV</sequence>
<dbReference type="Proteomes" id="UP000007307">
    <property type="component" value="Chromosome"/>
</dbReference>
<dbReference type="STRING" id="320483.AMF_351"/>
<evidence type="ECO:0000313" key="3">
    <source>
        <dbReference type="Proteomes" id="UP000007307"/>
    </source>
</evidence>
<dbReference type="InterPro" id="IPR048381">
    <property type="entry name" value="GDH_C"/>
</dbReference>
<accession>B9KIA7</accession>
<dbReference type="EMBL" id="CP001079">
    <property type="protein sequence ID" value="ACM49219.1"/>
    <property type="molecule type" value="Genomic_DNA"/>
</dbReference>
<dbReference type="HOGENOM" id="CLU_1648618_0_0_5"/>
<reference evidence="2 3" key="1">
    <citation type="journal article" date="2009" name="BMC Genomics">
        <title>Conservation in the face of diversity: multistrain analysis of an intracellular bacterium.</title>
        <authorList>
            <person name="Dark M.J."/>
            <person name="Herndon D.R."/>
            <person name="Kappmeyer L.S."/>
            <person name="Gonzales M.P."/>
            <person name="Nordeen E."/>
            <person name="Palmer G.H."/>
            <person name="Knowles D.P. Jr."/>
            <person name="Brayton K.A."/>
        </authorList>
    </citation>
    <scope>NUCLEOTIDE SEQUENCE [LARGE SCALE GENOMIC DNA]</scope>
    <source>
        <strain evidence="2 3">Florida</strain>
    </source>
</reference>
<feature type="domain" description="NAD-specific glutamate dehydrogenase C-terminal" evidence="1">
    <location>
        <begin position="2"/>
        <end position="150"/>
    </location>
</feature>